<evidence type="ECO:0000313" key="4">
    <source>
        <dbReference type="EMBL" id="GGS13076.1"/>
    </source>
</evidence>
<comment type="similarity">
    <text evidence="1">Belongs to the mycobacterial PPE family.</text>
</comment>
<evidence type="ECO:0000259" key="3">
    <source>
        <dbReference type="Pfam" id="PF00823"/>
    </source>
</evidence>
<feature type="domain" description="PPE" evidence="3">
    <location>
        <begin position="26"/>
        <end position="180"/>
    </location>
</feature>
<dbReference type="Pfam" id="PF00823">
    <property type="entry name" value="PPE"/>
    <property type="match status" value="1"/>
</dbReference>
<feature type="compositionally biased region" description="Low complexity" evidence="2">
    <location>
        <begin position="296"/>
        <end position="309"/>
    </location>
</feature>
<dbReference type="EMBL" id="BMRB01000001">
    <property type="protein sequence ID" value="GGS13076.1"/>
    <property type="molecule type" value="Genomic_DNA"/>
</dbReference>
<dbReference type="SUPFAM" id="SSF140459">
    <property type="entry name" value="PE/PPE dimer-like"/>
    <property type="match status" value="1"/>
</dbReference>
<evidence type="ECO:0000313" key="5">
    <source>
        <dbReference type="Proteomes" id="UP000660680"/>
    </source>
</evidence>
<proteinExistence type="inferred from homology"/>
<dbReference type="InterPro" id="IPR000030">
    <property type="entry name" value="PPE_dom"/>
</dbReference>
<feature type="region of interest" description="Disordered" evidence="2">
    <location>
        <begin position="186"/>
        <end position="361"/>
    </location>
</feature>
<protein>
    <recommendedName>
        <fullName evidence="3">PPE domain-containing protein</fullName>
    </recommendedName>
</protein>
<feature type="compositionally biased region" description="Gly residues" evidence="2">
    <location>
        <begin position="250"/>
        <end position="263"/>
    </location>
</feature>
<dbReference type="RefSeq" id="WP_189208296.1">
    <property type="nucleotide sequence ID" value="NZ_BMRB01000001.1"/>
</dbReference>
<name>A0A918G253_9PSEU</name>
<comment type="caution">
    <text evidence="4">The sequence shown here is derived from an EMBL/GenBank/DDBJ whole genome shotgun (WGS) entry which is preliminary data.</text>
</comment>
<dbReference type="Gene3D" id="1.20.1260.20">
    <property type="entry name" value="PPE superfamily"/>
    <property type="match status" value="1"/>
</dbReference>
<keyword evidence="5" id="KW-1185">Reference proteome</keyword>
<evidence type="ECO:0000256" key="1">
    <source>
        <dbReference type="ARBA" id="ARBA00010652"/>
    </source>
</evidence>
<dbReference type="InterPro" id="IPR038332">
    <property type="entry name" value="PPE_sf"/>
</dbReference>
<dbReference type="AlphaFoldDB" id="A0A918G253"/>
<reference evidence="4" key="2">
    <citation type="submission" date="2020-09" db="EMBL/GenBank/DDBJ databases">
        <authorList>
            <person name="Sun Q."/>
            <person name="Ohkuma M."/>
        </authorList>
    </citation>
    <scope>NUCLEOTIDE SEQUENCE</scope>
    <source>
        <strain evidence="4">JCM 3276</strain>
    </source>
</reference>
<feature type="compositionally biased region" description="Gly residues" evidence="2">
    <location>
        <begin position="310"/>
        <end position="331"/>
    </location>
</feature>
<organism evidence="4 5">
    <name type="scientific">Actinokineospora fastidiosa</name>
    <dbReference type="NCBI Taxonomy" id="1816"/>
    <lineage>
        <taxon>Bacteria</taxon>
        <taxon>Bacillati</taxon>
        <taxon>Actinomycetota</taxon>
        <taxon>Actinomycetes</taxon>
        <taxon>Pseudonocardiales</taxon>
        <taxon>Pseudonocardiaceae</taxon>
        <taxon>Actinokineospora</taxon>
    </lineage>
</organism>
<sequence>MGAGNGDRYVVGGVNWESYTLEALIAMVSDNASPVQLEQLADDWRQAGNEVSDAATVLETALAQLMTFWSGYAAEQARADVAANARWLGDLGETAHQIGDPIQEAAGALKAVQDAMPDLPPEALVPPARAADGADAGLNNGGALGAAISGTATGAESAFNAEAEQARLKEVAVEAMRRFEGAAIGIDEATPAFTEPTDTSPPMPREPHVPAPQPAPHTPRPTDEERWNDLTGGGTTASGTVDDPPVRSTPGGGAPTPFGGGTTGLNESPHGGPARQPVGAGPTVGLTETFNPGNRPAAAPTGGAIAASAGGAGAGMGGMPMGAGMGAGAGGDANEHRRRYPYDAENPFANDQKASPPVIGL</sequence>
<dbReference type="Proteomes" id="UP000660680">
    <property type="component" value="Unassembled WGS sequence"/>
</dbReference>
<gene>
    <name evidence="4" type="ORF">GCM10010171_01010</name>
</gene>
<reference evidence="4" key="1">
    <citation type="journal article" date="2014" name="Int. J. Syst. Evol. Microbiol.">
        <title>Complete genome sequence of Corynebacterium casei LMG S-19264T (=DSM 44701T), isolated from a smear-ripened cheese.</title>
        <authorList>
            <consortium name="US DOE Joint Genome Institute (JGI-PGF)"/>
            <person name="Walter F."/>
            <person name="Albersmeier A."/>
            <person name="Kalinowski J."/>
            <person name="Ruckert C."/>
        </authorList>
    </citation>
    <scope>NUCLEOTIDE SEQUENCE</scope>
    <source>
        <strain evidence="4">JCM 3276</strain>
    </source>
</reference>
<feature type="compositionally biased region" description="Pro residues" evidence="2">
    <location>
        <begin position="199"/>
        <end position="219"/>
    </location>
</feature>
<evidence type="ECO:0000256" key="2">
    <source>
        <dbReference type="SAM" id="MobiDB-lite"/>
    </source>
</evidence>
<accession>A0A918G253</accession>